<protein>
    <recommendedName>
        <fullName evidence="4">Holin</fullName>
    </recommendedName>
</protein>
<comment type="caution">
    <text evidence="2">The sequence shown here is derived from an EMBL/GenBank/DDBJ whole genome shotgun (WGS) entry which is preliminary data.</text>
</comment>
<evidence type="ECO:0000256" key="1">
    <source>
        <dbReference type="SAM" id="Phobius"/>
    </source>
</evidence>
<evidence type="ECO:0008006" key="4">
    <source>
        <dbReference type="Google" id="ProtNLM"/>
    </source>
</evidence>
<evidence type="ECO:0000313" key="2">
    <source>
        <dbReference type="EMBL" id="RGE71257.1"/>
    </source>
</evidence>
<dbReference type="OrthoDB" id="2062605at2"/>
<sequence length="106" mass="12207">MDIFADGTKIIMFIGVMAFMVSIITEVLKKWEWLDRKVPTQLLTIFLSVILCPLSYIAMMVYSKQVIDWFTFFASFLAAFVVAMVAMDGWERVKELASRFIDYGGK</sequence>
<keyword evidence="1" id="KW-1133">Transmembrane helix</keyword>
<organism evidence="2 3">
    <name type="scientific">Eisenbergiella massiliensis</name>
    <dbReference type="NCBI Taxonomy" id="1720294"/>
    <lineage>
        <taxon>Bacteria</taxon>
        <taxon>Bacillati</taxon>
        <taxon>Bacillota</taxon>
        <taxon>Clostridia</taxon>
        <taxon>Lachnospirales</taxon>
        <taxon>Lachnospiraceae</taxon>
        <taxon>Eisenbergiella</taxon>
    </lineage>
</organism>
<proteinExistence type="predicted"/>
<feature type="transmembrane region" description="Helical" evidence="1">
    <location>
        <begin position="40"/>
        <end position="63"/>
    </location>
</feature>
<feature type="transmembrane region" description="Helical" evidence="1">
    <location>
        <begin position="12"/>
        <end position="28"/>
    </location>
</feature>
<dbReference type="Proteomes" id="UP000261166">
    <property type="component" value="Unassembled WGS sequence"/>
</dbReference>
<evidence type="ECO:0000313" key="3">
    <source>
        <dbReference type="Proteomes" id="UP000261166"/>
    </source>
</evidence>
<feature type="transmembrane region" description="Helical" evidence="1">
    <location>
        <begin position="69"/>
        <end position="90"/>
    </location>
</feature>
<dbReference type="EMBL" id="QVLU01000011">
    <property type="protein sequence ID" value="RGE71257.1"/>
    <property type="molecule type" value="Genomic_DNA"/>
</dbReference>
<dbReference type="AlphaFoldDB" id="A0A3E3IW16"/>
<gene>
    <name evidence="2" type="ORF">DWY69_13785</name>
</gene>
<keyword evidence="1" id="KW-0472">Membrane</keyword>
<keyword evidence="1" id="KW-0812">Transmembrane</keyword>
<dbReference type="RefSeq" id="WP_025489966.1">
    <property type="nucleotide sequence ID" value="NZ_JBKVAZ010000005.1"/>
</dbReference>
<accession>A0A3E3IW16</accession>
<name>A0A3E3IW16_9FIRM</name>
<reference evidence="2 3" key="1">
    <citation type="submission" date="2018-08" db="EMBL/GenBank/DDBJ databases">
        <title>A genome reference for cultivated species of the human gut microbiota.</title>
        <authorList>
            <person name="Zou Y."/>
            <person name="Xue W."/>
            <person name="Luo G."/>
        </authorList>
    </citation>
    <scope>NUCLEOTIDE SEQUENCE [LARGE SCALE GENOMIC DNA]</scope>
    <source>
        <strain evidence="2 3">AF26-4BH</strain>
    </source>
</reference>